<dbReference type="InterPro" id="IPR045339">
    <property type="entry name" value="DUF6534"/>
</dbReference>
<dbReference type="PANTHER" id="PTHR40465">
    <property type="entry name" value="CHROMOSOME 1, WHOLE GENOME SHOTGUN SEQUENCE"/>
    <property type="match status" value="1"/>
</dbReference>
<keyword evidence="2" id="KW-0812">Transmembrane</keyword>
<name>A0A8H4QKA9_9AGAR</name>
<accession>A0A8H4QKA9</accession>
<feature type="domain" description="DUF6534" evidence="3">
    <location>
        <begin position="180"/>
        <end position="261"/>
    </location>
</feature>
<dbReference type="Pfam" id="PF20152">
    <property type="entry name" value="DUF6534"/>
    <property type="match status" value="1"/>
</dbReference>
<feature type="transmembrane region" description="Helical" evidence="2">
    <location>
        <begin position="102"/>
        <end position="120"/>
    </location>
</feature>
<feature type="transmembrane region" description="Helical" evidence="2">
    <location>
        <begin position="236"/>
        <end position="257"/>
    </location>
</feature>
<organism evidence="4 5">
    <name type="scientific">Agrocybe pediades</name>
    <dbReference type="NCBI Taxonomy" id="84607"/>
    <lineage>
        <taxon>Eukaryota</taxon>
        <taxon>Fungi</taxon>
        <taxon>Dikarya</taxon>
        <taxon>Basidiomycota</taxon>
        <taxon>Agaricomycotina</taxon>
        <taxon>Agaricomycetes</taxon>
        <taxon>Agaricomycetidae</taxon>
        <taxon>Agaricales</taxon>
        <taxon>Agaricineae</taxon>
        <taxon>Strophariaceae</taxon>
        <taxon>Agrocybe</taxon>
    </lineage>
</organism>
<evidence type="ECO:0000256" key="2">
    <source>
        <dbReference type="SAM" id="Phobius"/>
    </source>
</evidence>
<keyword evidence="2" id="KW-1133">Transmembrane helix</keyword>
<protein>
    <recommendedName>
        <fullName evidence="3">DUF6534 domain-containing protein</fullName>
    </recommendedName>
</protein>
<feature type="transmembrane region" description="Helical" evidence="2">
    <location>
        <begin position="24"/>
        <end position="49"/>
    </location>
</feature>
<comment type="caution">
    <text evidence="4">The sequence shown here is derived from an EMBL/GenBank/DDBJ whole genome shotgun (WGS) entry which is preliminary data.</text>
</comment>
<reference evidence="4 5" key="1">
    <citation type="submission" date="2019-12" db="EMBL/GenBank/DDBJ databases">
        <authorList>
            <person name="Floudas D."/>
            <person name="Bentzer J."/>
            <person name="Ahren D."/>
            <person name="Johansson T."/>
            <person name="Persson P."/>
            <person name="Tunlid A."/>
        </authorList>
    </citation>
    <scope>NUCLEOTIDE SEQUENCE [LARGE SCALE GENOMIC DNA]</scope>
    <source>
        <strain evidence="4 5">CBS 102.39</strain>
    </source>
</reference>
<feature type="transmembrane region" description="Helical" evidence="2">
    <location>
        <begin position="173"/>
        <end position="195"/>
    </location>
</feature>
<dbReference type="Proteomes" id="UP000521872">
    <property type="component" value="Unassembled WGS sequence"/>
</dbReference>
<proteinExistence type="predicted"/>
<feature type="transmembrane region" description="Helical" evidence="2">
    <location>
        <begin position="207"/>
        <end position="230"/>
    </location>
</feature>
<dbReference type="PANTHER" id="PTHR40465:SF1">
    <property type="entry name" value="DUF6534 DOMAIN-CONTAINING PROTEIN"/>
    <property type="match status" value="1"/>
</dbReference>
<sequence>MIQPNEGTSVTQAPLPTFDLTSTLGALLIGVLVSCFLFGIIAIQAFTFYTRFPHDKPSLKLIVLVLCLCEVGHISCTLPGTYLEIVSTYGNPKGLIRLPPVTSISIGFNAIISPLVQIFYANRVRIVGGQLYVPILCSACSLARSFLTFVALFKALRTPVLAETVVEIREILPALLGVGAAVDVILTATLAYYIAKRKRSAILLDTTLLWTVQTGFASFICGIAMLVAFLTMPDNFVWIGIEAVLGRTFTCALLASLNGRTKTLDRSMNVVELRSMNGDRNTRGRGESFVDTTDISEDKVKSHESPCHDAGYDAEETDSTKGAQHLQP</sequence>
<dbReference type="EMBL" id="JAACJL010000047">
    <property type="protein sequence ID" value="KAF4612692.1"/>
    <property type="molecule type" value="Genomic_DNA"/>
</dbReference>
<gene>
    <name evidence="4" type="ORF">D9613_011774</name>
</gene>
<evidence type="ECO:0000313" key="5">
    <source>
        <dbReference type="Proteomes" id="UP000521872"/>
    </source>
</evidence>
<evidence type="ECO:0000256" key="1">
    <source>
        <dbReference type="SAM" id="MobiDB-lite"/>
    </source>
</evidence>
<feature type="transmembrane region" description="Helical" evidence="2">
    <location>
        <begin position="132"/>
        <end position="153"/>
    </location>
</feature>
<feature type="region of interest" description="Disordered" evidence="1">
    <location>
        <begin position="276"/>
        <end position="328"/>
    </location>
</feature>
<keyword evidence="5" id="KW-1185">Reference proteome</keyword>
<dbReference type="AlphaFoldDB" id="A0A8H4QKA9"/>
<keyword evidence="2" id="KW-0472">Membrane</keyword>
<evidence type="ECO:0000259" key="3">
    <source>
        <dbReference type="Pfam" id="PF20152"/>
    </source>
</evidence>
<feature type="compositionally biased region" description="Basic and acidic residues" evidence="1">
    <location>
        <begin position="296"/>
        <end position="311"/>
    </location>
</feature>
<evidence type="ECO:0000313" key="4">
    <source>
        <dbReference type="EMBL" id="KAF4612692.1"/>
    </source>
</evidence>
<feature type="transmembrane region" description="Helical" evidence="2">
    <location>
        <begin position="61"/>
        <end position="82"/>
    </location>
</feature>